<feature type="domain" description="FAD-binding FR-type" evidence="1">
    <location>
        <begin position="6"/>
        <end position="101"/>
    </location>
</feature>
<dbReference type="InterPro" id="IPR039261">
    <property type="entry name" value="FNR_nucleotide-bd"/>
</dbReference>
<name>A0ABN3KHS2_9ACTN</name>
<evidence type="ECO:0000259" key="1">
    <source>
        <dbReference type="PROSITE" id="PS51384"/>
    </source>
</evidence>
<dbReference type="InterPro" id="IPR039374">
    <property type="entry name" value="SIP_fam"/>
</dbReference>
<comment type="caution">
    <text evidence="2">The sequence shown here is derived from an EMBL/GenBank/DDBJ whole genome shotgun (WGS) entry which is preliminary data.</text>
</comment>
<dbReference type="PANTHER" id="PTHR30157">
    <property type="entry name" value="FERRIC REDUCTASE, NADPH-DEPENDENT"/>
    <property type="match status" value="1"/>
</dbReference>
<dbReference type="Gene3D" id="2.40.30.10">
    <property type="entry name" value="Translation factors"/>
    <property type="match status" value="1"/>
</dbReference>
<keyword evidence="3" id="KW-1185">Reference proteome</keyword>
<protein>
    <recommendedName>
        <fullName evidence="1">FAD-binding FR-type domain-containing protein</fullName>
    </recommendedName>
</protein>
<sequence length="221" mass="24525">MRLRDLFFVTGTVESTVQITKRVRRLRIACPSQTWTPGQQIRISVDGLLTRRSYSIWDGDEMALEICVLDHGDGPGARWARTAEPGQEVVFTKPEGSFVPHPAPHHLFAGEETAAVPFGPMIRSLGDAPVHAVIEVDTPDDQLPLDNVTWQYRNGTPAASSKTLVDAVKRLDLPAEPGIAYLAGEARTIQAIKTHLIQDRAWPRRSVRTKPFWTPGKKGME</sequence>
<evidence type="ECO:0000313" key="2">
    <source>
        <dbReference type="EMBL" id="GAA2460198.1"/>
    </source>
</evidence>
<dbReference type="Gene3D" id="3.40.50.80">
    <property type="entry name" value="Nucleotide-binding domain of ferredoxin-NADP reductase (FNR) module"/>
    <property type="match status" value="1"/>
</dbReference>
<dbReference type="InterPro" id="IPR017927">
    <property type="entry name" value="FAD-bd_FR_type"/>
</dbReference>
<dbReference type="CDD" id="cd06193">
    <property type="entry name" value="siderophore_interacting"/>
    <property type="match status" value="1"/>
</dbReference>
<dbReference type="SUPFAM" id="SSF63380">
    <property type="entry name" value="Riboflavin synthase domain-like"/>
    <property type="match status" value="1"/>
</dbReference>
<accession>A0ABN3KHS2</accession>
<dbReference type="PROSITE" id="PS51384">
    <property type="entry name" value="FAD_FR"/>
    <property type="match status" value="1"/>
</dbReference>
<reference evidence="2 3" key="1">
    <citation type="journal article" date="2019" name="Int. J. Syst. Evol. Microbiol.">
        <title>The Global Catalogue of Microorganisms (GCM) 10K type strain sequencing project: providing services to taxonomists for standard genome sequencing and annotation.</title>
        <authorList>
            <consortium name="The Broad Institute Genomics Platform"/>
            <consortium name="The Broad Institute Genome Sequencing Center for Infectious Disease"/>
            <person name="Wu L."/>
            <person name="Ma J."/>
        </authorList>
    </citation>
    <scope>NUCLEOTIDE SEQUENCE [LARGE SCALE GENOMIC DNA]</scope>
    <source>
        <strain evidence="2 3">JCM 3325</strain>
    </source>
</reference>
<dbReference type="EMBL" id="BAAARW010000052">
    <property type="protein sequence ID" value="GAA2460198.1"/>
    <property type="molecule type" value="Genomic_DNA"/>
</dbReference>
<dbReference type="PANTHER" id="PTHR30157:SF0">
    <property type="entry name" value="NADPH-DEPENDENT FERRIC-CHELATE REDUCTASE"/>
    <property type="match status" value="1"/>
</dbReference>
<dbReference type="Pfam" id="PF04954">
    <property type="entry name" value="SIP"/>
    <property type="match status" value="1"/>
</dbReference>
<dbReference type="Pfam" id="PF08021">
    <property type="entry name" value="FAD_binding_9"/>
    <property type="match status" value="1"/>
</dbReference>
<dbReference type="InterPro" id="IPR017938">
    <property type="entry name" value="Riboflavin_synthase-like_b-brl"/>
</dbReference>
<gene>
    <name evidence="2" type="ORF">GCM10010191_95750</name>
</gene>
<proteinExistence type="predicted"/>
<dbReference type="RefSeq" id="WP_344598820.1">
    <property type="nucleotide sequence ID" value="NZ_BAAARW010000052.1"/>
</dbReference>
<dbReference type="Proteomes" id="UP001501231">
    <property type="component" value="Unassembled WGS sequence"/>
</dbReference>
<dbReference type="InterPro" id="IPR013113">
    <property type="entry name" value="SIP_FAD-bd"/>
</dbReference>
<dbReference type="InterPro" id="IPR007037">
    <property type="entry name" value="SIP_rossman_dom"/>
</dbReference>
<evidence type="ECO:0000313" key="3">
    <source>
        <dbReference type="Proteomes" id="UP001501231"/>
    </source>
</evidence>
<organism evidence="2 3">
    <name type="scientific">Actinomadura vinacea</name>
    <dbReference type="NCBI Taxonomy" id="115336"/>
    <lineage>
        <taxon>Bacteria</taxon>
        <taxon>Bacillati</taxon>
        <taxon>Actinomycetota</taxon>
        <taxon>Actinomycetes</taxon>
        <taxon>Streptosporangiales</taxon>
        <taxon>Thermomonosporaceae</taxon>
        <taxon>Actinomadura</taxon>
    </lineage>
</organism>